<evidence type="ECO:0000256" key="4">
    <source>
        <dbReference type="SAM" id="MobiDB-lite"/>
    </source>
</evidence>
<dbReference type="OrthoDB" id="3262926at2759"/>
<sequence>MHHAQPSPTACEPLHADATGHDPVIIPGPDPPLERPSPEDPFQDQYCFFYGTLQDPDTLRQVLGWPRSPPILRRARVFGYEIQLWGPCPALVDKPCHSVNGMVSEPLSTIQLDRLAAYETDRYRRQSCSIEILNDDDEVVKTIEGVCFVWNGPLDKLRAGKFDLKEWRKDKLLQMLD</sequence>
<dbReference type="SUPFAM" id="SSF110857">
    <property type="entry name" value="Gamma-glutamyl cyclotransferase-like"/>
    <property type="match status" value="1"/>
</dbReference>
<dbReference type="Gene3D" id="3.10.490.10">
    <property type="entry name" value="Gamma-glutamyl cyclotransferase-like"/>
    <property type="match status" value="1"/>
</dbReference>
<comment type="caution">
    <text evidence="6">The sequence shown here is derived from an EMBL/GenBank/DDBJ whole genome shotgun (WGS) entry which is preliminary data.</text>
</comment>
<keyword evidence="2" id="KW-0808">Transferase</keyword>
<dbReference type="GO" id="GO:0016740">
    <property type="term" value="F:transferase activity"/>
    <property type="evidence" value="ECO:0007669"/>
    <property type="project" value="UniProtKB-KW"/>
</dbReference>
<dbReference type="EMBL" id="CAJVOS010000014">
    <property type="protein sequence ID" value="CAG8023050.1"/>
    <property type="molecule type" value="Genomic_DNA"/>
</dbReference>
<organism evidence="6 7">
    <name type="scientific">Penicillium olsonii</name>
    <dbReference type="NCBI Taxonomy" id="99116"/>
    <lineage>
        <taxon>Eukaryota</taxon>
        <taxon>Fungi</taxon>
        <taxon>Dikarya</taxon>
        <taxon>Ascomycota</taxon>
        <taxon>Pezizomycotina</taxon>
        <taxon>Eurotiomycetes</taxon>
        <taxon>Eurotiomycetidae</taxon>
        <taxon>Eurotiales</taxon>
        <taxon>Aspergillaceae</taxon>
        <taxon>Penicillium</taxon>
    </lineage>
</organism>
<evidence type="ECO:0000313" key="7">
    <source>
        <dbReference type="Proteomes" id="UP001153618"/>
    </source>
</evidence>
<dbReference type="InterPro" id="IPR045038">
    <property type="entry name" value="AIG2-like"/>
</dbReference>
<evidence type="ECO:0000256" key="2">
    <source>
        <dbReference type="ARBA" id="ARBA00022679"/>
    </source>
</evidence>
<evidence type="ECO:0000259" key="5">
    <source>
        <dbReference type="Pfam" id="PF06094"/>
    </source>
</evidence>
<protein>
    <recommendedName>
        <fullName evidence="3">Putative gamma-glutamylcyclotransferase</fullName>
    </recommendedName>
</protein>
<dbReference type="PANTHER" id="PTHR31544:SF4">
    <property type="entry name" value="GAMMA-GLUTAMYLCYCLOTRANSFERASE-RELATED"/>
    <property type="match status" value="1"/>
</dbReference>
<dbReference type="PANTHER" id="PTHR31544">
    <property type="entry name" value="AIG2-LIKE PROTEIN D"/>
    <property type="match status" value="1"/>
</dbReference>
<dbReference type="Pfam" id="PF06094">
    <property type="entry name" value="GGACT"/>
    <property type="match status" value="1"/>
</dbReference>
<evidence type="ECO:0000256" key="1">
    <source>
        <dbReference type="ARBA" id="ARBA00008861"/>
    </source>
</evidence>
<feature type="domain" description="Gamma-glutamylcyclotransferase AIG2-like" evidence="5">
    <location>
        <begin position="47"/>
        <end position="168"/>
    </location>
</feature>
<evidence type="ECO:0000256" key="3">
    <source>
        <dbReference type="ARBA" id="ARBA00030602"/>
    </source>
</evidence>
<dbReference type="AlphaFoldDB" id="A0A9W4HI27"/>
<feature type="region of interest" description="Disordered" evidence="4">
    <location>
        <begin position="1"/>
        <end position="38"/>
    </location>
</feature>
<keyword evidence="7" id="KW-1185">Reference proteome</keyword>
<comment type="similarity">
    <text evidence="1">Belongs to the gamma-glutamylcyclotransferase family.</text>
</comment>
<evidence type="ECO:0000313" key="6">
    <source>
        <dbReference type="EMBL" id="CAG8023050.1"/>
    </source>
</evidence>
<dbReference type="Proteomes" id="UP001153618">
    <property type="component" value="Unassembled WGS sequence"/>
</dbReference>
<accession>A0A9W4HI27</accession>
<gene>
    <name evidence="6" type="ORF">POLS_LOCUS2459</name>
</gene>
<dbReference type="InterPro" id="IPR009288">
    <property type="entry name" value="AIG2-like_dom"/>
</dbReference>
<proteinExistence type="inferred from homology"/>
<dbReference type="InterPro" id="IPR013024">
    <property type="entry name" value="GGCT-like"/>
</dbReference>
<dbReference type="CDD" id="cd06661">
    <property type="entry name" value="GGCT_like"/>
    <property type="match status" value="1"/>
</dbReference>
<reference evidence="6" key="1">
    <citation type="submission" date="2021-07" db="EMBL/GenBank/DDBJ databases">
        <authorList>
            <person name="Branca A.L. A."/>
        </authorList>
    </citation>
    <scope>NUCLEOTIDE SEQUENCE</scope>
</reference>
<name>A0A9W4HI27_PENOL</name>
<dbReference type="InterPro" id="IPR036568">
    <property type="entry name" value="GGCT-like_sf"/>
</dbReference>